<proteinExistence type="predicted"/>
<reference evidence="1 2" key="1">
    <citation type="submission" date="2019-02" db="EMBL/GenBank/DDBJ databases">
        <title>Genomic Encyclopedia of Type Strains, Phase IV (KMG-IV): sequencing the most valuable type-strain genomes for metagenomic binning, comparative biology and taxonomic classification.</title>
        <authorList>
            <person name="Goeker M."/>
        </authorList>
    </citation>
    <scope>NUCLEOTIDE SEQUENCE [LARGE SCALE GENOMIC DNA]</scope>
    <source>
        <strain evidence="1 2">DSM 17196</strain>
    </source>
</reference>
<dbReference type="EMBL" id="SGXE01000001">
    <property type="protein sequence ID" value="RZS99729.1"/>
    <property type="molecule type" value="Genomic_DNA"/>
</dbReference>
<organism evidence="1 2">
    <name type="scientific">Aquimarina brevivitae</name>
    <dbReference type="NCBI Taxonomy" id="323412"/>
    <lineage>
        <taxon>Bacteria</taxon>
        <taxon>Pseudomonadati</taxon>
        <taxon>Bacteroidota</taxon>
        <taxon>Flavobacteriia</taxon>
        <taxon>Flavobacteriales</taxon>
        <taxon>Flavobacteriaceae</taxon>
        <taxon>Aquimarina</taxon>
    </lineage>
</organism>
<name>A0A4V2F7G4_9FLAO</name>
<dbReference type="Proteomes" id="UP000292262">
    <property type="component" value="Unassembled WGS sequence"/>
</dbReference>
<comment type="caution">
    <text evidence="1">The sequence shown here is derived from an EMBL/GenBank/DDBJ whole genome shotgun (WGS) entry which is preliminary data.</text>
</comment>
<sequence>MKVHKLNNILNYILTDDELVKSSLIERQNYNLDQIINYLDKGGKVSTVSSKRQCEFCGKIAGSINYYTDGNWVWPEWLKHYISDHAINLPNIFIEKVKEDNIDENLIRRIVNQELEIELS</sequence>
<dbReference type="RefSeq" id="WP_130285550.1">
    <property type="nucleotide sequence ID" value="NZ_SGXE01000001.1"/>
</dbReference>
<accession>A0A4V2F7G4</accession>
<dbReference type="OrthoDB" id="275232at2"/>
<keyword evidence="2" id="KW-1185">Reference proteome</keyword>
<evidence type="ECO:0000313" key="2">
    <source>
        <dbReference type="Proteomes" id="UP000292262"/>
    </source>
</evidence>
<protein>
    <submittedName>
        <fullName evidence="1">Uncharacterized protein</fullName>
    </submittedName>
</protein>
<evidence type="ECO:0000313" key="1">
    <source>
        <dbReference type="EMBL" id="RZS99729.1"/>
    </source>
</evidence>
<dbReference type="AlphaFoldDB" id="A0A4V2F7G4"/>
<gene>
    <name evidence="1" type="ORF">EV197_0953</name>
</gene>